<protein>
    <submittedName>
        <fullName evidence="1">Uncharacterized protein</fullName>
    </submittedName>
</protein>
<reference evidence="2" key="1">
    <citation type="journal article" date="2016" name="Nature">
        <title>Genome evolution in the allotetraploid frog Xenopus laevis.</title>
        <authorList>
            <person name="Session A.M."/>
            <person name="Uno Y."/>
            <person name="Kwon T."/>
            <person name="Chapman J.A."/>
            <person name="Toyoda A."/>
            <person name="Takahashi S."/>
            <person name="Fukui A."/>
            <person name="Hikosaka A."/>
            <person name="Suzuki A."/>
            <person name="Kondo M."/>
            <person name="van Heeringen S.J."/>
            <person name="Quigley I."/>
            <person name="Heinz S."/>
            <person name="Ogino H."/>
            <person name="Ochi H."/>
            <person name="Hellsten U."/>
            <person name="Lyons J.B."/>
            <person name="Simakov O."/>
            <person name="Putnam N."/>
            <person name="Stites J."/>
            <person name="Kuroki Y."/>
            <person name="Tanaka T."/>
            <person name="Michiue T."/>
            <person name="Watanabe M."/>
            <person name="Bogdanovic O."/>
            <person name="Lister R."/>
            <person name="Georgiou G."/>
            <person name="Paranjpe S.S."/>
            <person name="van Kruijsbergen I."/>
            <person name="Shu S."/>
            <person name="Carlson J."/>
            <person name="Kinoshita T."/>
            <person name="Ohta Y."/>
            <person name="Mawaribuchi S."/>
            <person name="Jenkins J."/>
            <person name="Grimwood J."/>
            <person name="Schmutz J."/>
            <person name="Mitros T."/>
            <person name="Mozaffari S.V."/>
            <person name="Suzuki Y."/>
            <person name="Haramoto Y."/>
            <person name="Yamamoto T.S."/>
            <person name="Takagi C."/>
            <person name="Heald R."/>
            <person name="Miller K."/>
            <person name="Haudenschild C."/>
            <person name="Kitzman J."/>
            <person name="Nakayama T."/>
            <person name="Izutsu Y."/>
            <person name="Robert J."/>
            <person name="Fortriede J."/>
            <person name="Burns K."/>
            <person name="Lotay V."/>
            <person name="Karimi K."/>
            <person name="Yasuoka Y."/>
            <person name="Dichmann D.S."/>
            <person name="Flajnik M.F."/>
            <person name="Houston D.W."/>
            <person name="Shendure J."/>
            <person name="DuPasquier L."/>
            <person name="Vize P.D."/>
            <person name="Zorn A.M."/>
            <person name="Ito M."/>
            <person name="Marcotte E.M."/>
            <person name="Wallingford J.B."/>
            <person name="Ito Y."/>
            <person name="Asashima M."/>
            <person name="Ueno N."/>
            <person name="Matsuda Y."/>
            <person name="Veenstra G.J."/>
            <person name="Fujiyama A."/>
            <person name="Harland R.M."/>
            <person name="Taira M."/>
            <person name="Rokhsar D.S."/>
        </authorList>
    </citation>
    <scope>NUCLEOTIDE SEQUENCE [LARGE SCALE GENOMIC DNA]</scope>
    <source>
        <strain evidence="2">J</strain>
    </source>
</reference>
<gene>
    <name evidence="1" type="ORF">XELAEV_18032183mg</name>
</gene>
<proteinExistence type="predicted"/>
<accession>A0A974CQW2</accession>
<dbReference type="AlphaFoldDB" id="A0A974CQW2"/>
<evidence type="ECO:0000313" key="2">
    <source>
        <dbReference type="Proteomes" id="UP000694892"/>
    </source>
</evidence>
<dbReference type="EMBL" id="CM004476">
    <property type="protein sequence ID" value="OCT76980.1"/>
    <property type="molecule type" value="Genomic_DNA"/>
</dbReference>
<name>A0A974CQW2_XENLA</name>
<dbReference type="Proteomes" id="UP000694892">
    <property type="component" value="Chromosome 6L"/>
</dbReference>
<organism evidence="1 2">
    <name type="scientific">Xenopus laevis</name>
    <name type="common">African clawed frog</name>
    <dbReference type="NCBI Taxonomy" id="8355"/>
    <lineage>
        <taxon>Eukaryota</taxon>
        <taxon>Metazoa</taxon>
        <taxon>Chordata</taxon>
        <taxon>Craniata</taxon>
        <taxon>Vertebrata</taxon>
        <taxon>Euteleostomi</taxon>
        <taxon>Amphibia</taxon>
        <taxon>Batrachia</taxon>
        <taxon>Anura</taxon>
        <taxon>Pipoidea</taxon>
        <taxon>Pipidae</taxon>
        <taxon>Xenopodinae</taxon>
        <taxon>Xenopus</taxon>
        <taxon>Xenopus</taxon>
    </lineage>
</organism>
<evidence type="ECO:0000313" key="1">
    <source>
        <dbReference type="EMBL" id="OCT76980.1"/>
    </source>
</evidence>
<sequence length="105" mass="11616">MSHFVNSGHPERKRKKASPFLILSSLFPSPPPPLCPSSSFCYSLLSGKNFHSTSDSMYIAPVANKTGLDKPNGHKRTWIPKVKLIQLQTISLLGNNADLINLKKK</sequence>